<dbReference type="Proteomes" id="UP000193009">
    <property type="component" value="Unassembled WGS sequence"/>
</dbReference>
<comment type="caution">
    <text evidence="1">The sequence shown here is derived from an EMBL/GenBank/DDBJ whole genome shotgun (WGS) entry which is preliminary data.</text>
</comment>
<name>A0A1X1FHY9_9LACO</name>
<evidence type="ECO:0000313" key="1">
    <source>
        <dbReference type="EMBL" id="ORN31215.1"/>
    </source>
</evidence>
<reference evidence="1 2" key="1">
    <citation type="journal article" date="2017" name="Front. Microbiol.">
        <title>The Histidine Decarboxylase Gene Cluster of Lactobacillus parabuchneri Was Gained by Horizontal Gene Transfer and Is Mobile within the Species.</title>
        <authorList>
            <person name="Wuthrich D."/>
            <person name="Berthoud H."/>
            <person name="Wechsler D."/>
            <person name="Eugster E."/>
            <person name="Irmler S."/>
            <person name="Bruggmann R."/>
        </authorList>
    </citation>
    <scope>NUCLEOTIDE SEQUENCE [LARGE SCALE GENOMIC DNA]</scope>
    <source>
        <strain evidence="1 2">FAM23169</strain>
    </source>
</reference>
<organism evidence="1 2">
    <name type="scientific">Lentilactobacillus parabuchneri</name>
    <dbReference type="NCBI Taxonomy" id="152331"/>
    <lineage>
        <taxon>Bacteria</taxon>
        <taxon>Bacillati</taxon>
        <taxon>Bacillota</taxon>
        <taxon>Bacilli</taxon>
        <taxon>Lactobacillales</taxon>
        <taxon>Lactobacillaceae</taxon>
        <taxon>Lentilactobacillus</taxon>
    </lineage>
</organism>
<dbReference type="KEGG" id="lpar:FAM21731_00107"/>
<accession>A0A1X1FHY9</accession>
<evidence type="ECO:0000313" key="2">
    <source>
        <dbReference type="Proteomes" id="UP000193009"/>
    </source>
</evidence>
<dbReference type="AlphaFoldDB" id="A0A1X1FHY9"/>
<gene>
    <name evidence="1" type="ORF">FAM23169_00103</name>
</gene>
<keyword evidence="2" id="KW-1185">Reference proteome</keyword>
<dbReference type="EMBL" id="MSBD01000002">
    <property type="protein sequence ID" value="ORN31215.1"/>
    <property type="molecule type" value="Genomic_DNA"/>
</dbReference>
<proteinExistence type="predicted"/>
<sequence length="46" mass="5554">MTIIKFKLKSDEENRHFPFAIRELLVGVKQFAILDDYHLRAMRSKF</sequence>
<protein>
    <submittedName>
        <fullName evidence="1">Uncharacterized protein</fullName>
    </submittedName>
</protein>
<dbReference type="STRING" id="152331.FAM21731_00107"/>